<gene>
    <name evidence="1" type="ORF">D5086_032023</name>
</gene>
<evidence type="ECO:0000313" key="2">
    <source>
        <dbReference type="Proteomes" id="UP000309997"/>
    </source>
</evidence>
<name>A0ACC4AK62_POPAL</name>
<proteinExistence type="predicted"/>
<sequence length="71" mass="8005">MSGTQRTSLLNWIASIASAFVIAFIIVVGFIHFRAQIQHPIFRMGQRVPSFLPLLCIGLTLGLIWLLPWLL</sequence>
<keyword evidence="2" id="KW-1185">Reference proteome</keyword>
<dbReference type="Proteomes" id="UP000309997">
    <property type="component" value="Unassembled WGS sequence"/>
</dbReference>
<reference evidence="1 2" key="1">
    <citation type="journal article" date="2024" name="Plant Biotechnol. J.">
        <title>Genome and CRISPR/Cas9 system of a widespread forest tree (Populus alba) in the world.</title>
        <authorList>
            <person name="Liu Y.J."/>
            <person name="Jiang P.F."/>
            <person name="Han X.M."/>
            <person name="Li X.Y."/>
            <person name="Wang H.M."/>
            <person name="Wang Y.J."/>
            <person name="Wang X.X."/>
            <person name="Zeng Q.Y."/>
        </authorList>
    </citation>
    <scope>NUCLEOTIDE SEQUENCE [LARGE SCALE GENOMIC DNA]</scope>
    <source>
        <strain evidence="2">cv. PAL-ZL1</strain>
    </source>
</reference>
<dbReference type="EMBL" id="RCHU02000018">
    <property type="protein sequence ID" value="KAL3566608.1"/>
    <property type="molecule type" value="Genomic_DNA"/>
</dbReference>
<comment type="caution">
    <text evidence="1">The sequence shown here is derived from an EMBL/GenBank/DDBJ whole genome shotgun (WGS) entry which is preliminary data.</text>
</comment>
<organism evidence="1 2">
    <name type="scientific">Populus alba</name>
    <name type="common">White poplar</name>
    <dbReference type="NCBI Taxonomy" id="43335"/>
    <lineage>
        <taxon>Eukaryota</taxon>
        <taxon>Viridiplantae</taxon>
        <taxon>Streptophyta</taxon>
        <taxon>Embryophyta</taxon>
        <taxon>Tracheophyta</taxon>
        <taxon>Spermatophyta</taxon>
        <taxon>Magnoliopsida</taxon>
        <taxon>eudicotyledons</taxon>
        <taxon>Gunneridae</taxon>
        <taxon>Pentapetalae</taxon>
        <taxon>rosids</taxon>
        <taxon>fabids</taxon>
        <taxon>Malpighiales</taxon>
        <taxon>Salicaceae</taxon>
        <taxon>Saliceae</taxon>
        <taxon>Populus</taxon>
    </lineage>
</organism>
<protein>
    <submittedName>
        <fullName evidence="1">Uncharacterized protein</fullName>
    </submittedName>
</protein>
<evidence type="ECO:0000313" key="1">
    <source>
        <dbReference type="EMBL" id="KAL3566608.1"/>
    </source>
</evidence>
<accession>A0ACC4AK62</accession>